<evidence type="ECO:0000313" key="1">
    <source>
        <dbReference type="EMBL" id="GGN86799.1"/>
    </source>
</evidence>
<sequence>MIVVGPNDVEIVRVFARKTTSPNADPTLNPKEAAEIAVEVEAGDAIFRIGAPYEVEITVKDLIDGTNIQTATANVVSGLLSQAPWDKQQAAFVFGIAAAELEKHKGHQCEVYASVYMGLTDPDASFATSPRFLIQR</sequence>
<dbReference type="EMBL" id="BMMM01000019">
    <property type="protein sequence ID" value="GGN86799.1"/>
    <property type="molecule type" value="Genomic_DNA"/>
</dbReference>
<organism evidence="1 2">
    <name type="scientific">Streptomyces albiflavescens</name>
    <dbReference type="NCBI Taxonomy" id="1623582"/>
    <lineage>
        <taxon>Bacteria</taxon>
        <taxon>Bacillati</taxon>
        <taxon>Actinomycetota</taxon>
        <taxon>Actinomycetes</taxon>
        <taxon>Kitasatosporales</taxon>
        <taxon>Streptomycetaceae</taxon>
        <taxon>Streptomyces</taxon>
    </lineage>
</organism>
<reference evidence="1 2" key="1">
    <citation type="journal article" date="2014" name="Int. J. Syst. Evol. Microbiol.">
        <title>Complete genome sequence of Corynebacterium casei LMG S-19264T (=DSM 44701T), isolated from a smear-ripened cheese.</title>
        <authorList>
            <consortium name="US DOE Joint Genome Institute (JGI-PGF)"/>
            <person name="Walter F."/>
            <person name="Albersmeier A."/>
            <person name="Kalinowski J."/>
            <person name="Ruckert C."/>
        </authorList>
    </citation>
    <scope>NUCLEOTIDE SEQUENCE [LARGE SCALE GENOMIC DNA]</scope>
    <source>
        <strain evidence="1 2">CGMCC 4.7111</strain>
    </source>
</reference>
<dbReference type="Proteomes" id="UP000600365">
    <property type="component" value="Unassembled WGS sequence"/>
</dbReference>
<gene>
    <name evidence="1" type="ORF">GCM10011579_078970</name>
</gene>
<evidence type="ECO:0000313" key="2">
    <source>
        <dbReference type="Proteomes" id="UP000600365"/>
    </source>
</evidence>
<comment type="caution">
    <text evidence="1">The sequence shown here is derived from an EMBL/GenBank/DDBJ whole genome shotgun (WGS) entry which is preliminary data.</text>
</comment>
<proteinExistence type="predicted"/>
<name>A0A917YCW6_9ACTN</name>
<keyword evidence="2" id="KW-1185">Reference proteome</keyword>
<protein>
    <submittedName>
        <fullName evidence="1">Uncharacterized protein</fullName>
    </submittedName>
</protein>
<dbReference type="AlphaFoldDB" id="A0A917YCW6"/>
<accession>A0A917YCW6</accession>